<evidence type="ECO:0000256" key="1">
    <source>
        <dbReference type="ARBA" id="ARBA00001968"/>
    </source>
</evidence>
<dbReference type="GO" id="GO:0008270">
    <property type="term" value="F:zinc ion binding"/>
    <property type="evidence" value="ECO:0007669"/>
    <property type="project" value="UniProtKB-KW"/>
</dbReference>
<evidence type="ECO:0000256" key="3">
    <source>
        <dbReference type="ARBA" id="ARBA00022771"/>
    </source>
</evidence>
<sequence>MASAMENDVLSTSEIDNSLPRKKFTSGGKFCKAYGCNSRQFKCYKGEKVPTNISFFKIPQKVLNDNKSLKHWACLVKRQLGKDNFTMNKNTVFCEKHFKESDIIRLSRTGVQLQVPRLREGAAPVIHSWTTVKPERPTPKVRHCPPPKTKGSPGLNNRSDVPEPDTSAPTMDVASGSGPDPDDCMDTDTLAPDDSTATTPDTASEIVTSPKPVQVSVSTQTSRTLVSTSTQTGSDSTYVPDHDYTFVKDDSKTLESYKEYVMQLEKKLMSVQKECIGLKKLVTNLKEQIKEFKLFSPLTFKEDNDAIRFYTGFQCFDDFLAVYEYLAPKAINLQYRRSSSTVSDSKPHQRPGRCRPGPKRKCSLLDEFFLVLVRLKVGLFHKDLAIRFGLSESTVSRIVGTWVNFLYYELPMLFPFPSQSAVRANMPLEFSKYPTTRIIIDCTEIFIEVPSAMLAQSQTWSNYKHHNTWKALVGISPNGMITFVSKLWSGRVSDKAITRDSGVLDLLEPGDNVMADRGFEITDILPPGVSLNIPPFKGERDALSPSEVQETIDIACVRIHVERAIGRVKNYHILDGVMPITLTQHADQVFTVCAYLSNFSPPLVGKSRSI</sequence>
<keyword evidence="3 6" id="KW-0863">Zinc-finger</keyword>
<evidence type="ECO:0000313" key="9">
    <source>
        <dbReference type="Proteomes" id="UP000515135"/>
    </source>
</evidence>
<dbReference type="InterPro" id="IPR027805">
    <property type="entry name" value="Transposase_HTH_dom"/>
</dbReference>
<dbReference type="OrthoDB" id="10020990at2759"/>
<dbReference type="Proteomes" id="UP000515135">
    <property type="component" value="Unplaced"/>
</dbReference>
<dbReference type="PROSITE" id="PS50950">
    <property type="entry name" value="ZF_THAP"/>
    <property type="match status" value="1"/>
</dbReference>
<keyword evidence="2" id="KW-0479">Metal-binding</keyword>
<keyword evidence="5 6" id="KW-0238">DNA-binding</keyword>
<proteinExistence type="predicted"/>
<dbReference type="PANTHER" id="PTHR23080:SF142">
    <property type="entry name" value="SI:CH211-69L10.4"/>
    <property type="match status" value="1"/>
</dbReference>
<dbReference type="Pfam" id="PF13613">
    <property type="entry name" value="HTH_Tnp_4"/>
    <property type="match status" value="1"/>
</dbReference>
<feature type="compositionally biased region" description="Polar residues" evidence="7">
    <location>
        <begin position="215"/>
        <end position="234"/>
    </location>
</feature>
<dbReference type="Pfam" id="PF05485">
    <property type="entry name" value="THAP"/>
    <property type="match status" value="1"/>
</dbReference>
<evidence type="ECO:0000259" key="8">
    <source>
        <dbReference type="PROSITE" id="PS50950"/>
    </source>
</evidence>
<dbReference type="RefSeq" id="XP_019635869.1">
    <property type="nucleotide sequence ID" value="XM_019780310.1"/>
</dbReference>
<dbReference type="Pfam" id="PF13359">
    <property type="entry name" value="DDE_Tnp_4"/>
    <property type="match status" value="1"/>
</dbReference>
<accession>A0A6P4ZPD0</accession>
<feature type="compositionally biased region" description="Low complexity" evidence="7">
    <location>
        <begin position="187"/>
        <end position="204"/>
    </location>
</feature>
<dbReference type="GO" id="GO:0003677">
    <property type="term" value="F:DNA binding"/>
    <property type="evidence" value="ECO:0007669"/>
    <property type="project" value="UniProtKB-UniRule"/>
</dbReference>
<reference evidence="10" key="1">
    <citation type="submission" date="2025-08" db="UniProtKB">
        <authorList>
            <consortium name="RefSeq"/>
        </authorList>
    </citation>
    <scope>IDENTIFICATION</scope>
    <source>
        <tissue evidence="10">Gonad</tissue>
    </source>
</reference>
<evidence type="ECO:0000256" key="6">
    <source>
        <dbReference type="PROSITE-ProRule" id="PRU00309"/>
    </source>
</evidence>
<evidence type="ECO:0000256" key="7">
    <source>
        <dbReference type="SAM" id="MobiDB-lite"/>
    </source>
</evidence>
<gene>
    <name evidence="10" type="primary">LOC109478645</name>
</gene>
<protein>
    <submittedName>
        <fullName evidence="10">Uncharacterized protein LOC109478645</fullName>
    </submittedName>
</protein>
<dbReference type="GeneID" id="109478645"/>
<name>A0A6P4ZPD0_BRABE</name>
<dbReference type="PANTHER" id="PTHR23080">
    <property type="entry name" value="THAP DOMAIN PROTEIN"/>
    <property type="match status" value="1"/>
</dbReference>
<evidence type="ECO:0000313" key="10">
    <source>
        <dbReference type="RefSeq" id="XP_019635869.1"/>
    </source>
</evidence>
<dbReference type="InterPro" id="IPR006612">
    <property type="entry name" value="THAP_Znf"/>
</dbReference>
<evidence type="ECO:0000256" key="4">
    <source>
        <dbReference type="ARBA" id="ARBA00022833"/>
    </source>
</evidence>
<dbReference type="SUPFAM" id="SSF57716">
    <property type="entry name" value="Glucocorticoid receptor-like (DNA-binding domain)"/>
    <property type="match status" value="1"/>
</dbReference>
<dbReference type="SMART" id="SM00980">
    <property type="entry name" value="THAP"/>
    <property type="match status" value="1"/>
</dbReference>
<feature type="domain" description="THAP-type" evidence="8">
    <location>
        <begin position="27"/>
        <end position="127"/>
    </location>
</feature>
<evidence type="ECO:0000256" key="5">
    <source>
        <dbReference type="ARBA" id="ARBA00023125"/>
    </source>
</evidence>
<organism evidence="9 10">
    <name type="scientific">Branchiostoma belcheri</name>
    <name type="common">Amphioxus</name>
    <dbReference type="NCBI Taxonomy" id="7741"/>
    <lineage>
        <taxon>Eukaryota</taxon>
        <taxon>Metazoa</taxon>
        <taxon>Chordata</taxon>
        <taxon>Cephalochordata</taxon>
        <taxon>Leptocardii</taxon>
        <taxon>Amphioxiformes</taxon>
        <taxon>Branchiostomatidae</taxon>
        <taxon>Branchiostoma</taxon>
    </lineage>
</organism>
<keyword evidence="4" id="KW-0862">Zinc</keyword>
<feature type="region of interest" description="Disordered" evidence="7">
    <location>
        <begin position="129"/>
        <end position="234"/>
    </location>
</feature>
<dbReference type="InterPro" id="IPR027806">
    <property type="entry name" value="HARBI1_dom"/>
</dbReference>
<evidence type="ECO:0000256" key="2">
    <source>
        <dbReference type="ARBA" id="ARBA00022723"/>
    </source>
</evidence>
<dbReference type="AlphaFoldDB" id="A0A6P4ZPD0"/>
<dbReference type="KEGG" id="bbel:109478645"/>
<comment type="cofactor">
    <cofactor evidence="1">
        <name>a divalent metal cation</name>
        <dbReference type="ChEBI" id="CHEBI:60240"/>
    </cofactor>
</comment>
<keyword evidence="9" id="KW-1185">Reference proteome</keyword>